<protein>
    <submittedName>
        <fullName evidence="2">Uncharacterized protein</fullName>
    </submittedName>
</protein>
<feature type="compositionally biased region" description="Basic and acidic residues" evidence="1">
    <location>
        <begin position="10"/>
        <end position="23"/>
    </location>
</feature>
<sequence length="189" mass="18801">MAEVAVAGRSRLDPHPRPPDPHPRPQRVGHCGSGGRSGYGGVPRQRPPSTPVEFRLGHDSAGVHGRICGSATMACPAGGLLPRPAELRLGHGGTGVYDRICGSATTAAAAGVGAAAAVPSRGGATDARGLAAAALARCVGGVMVVWLTTVCLGAFQRRGGGVIGCDCAEALQQRHGGGAGGAGRLFSSW</sequence>
<dbReference type="Gramene" id="TKW03577">
    <property type="protein sequence ID" value="TKW03577"/>
    <property type="gene ID" value="SEVIR_7G050500v2"/>
</dbReference>
<evidence type="ECO:0000313" key="2">
    <source>
        <dbReference type="EMBL" id="TKW03577.1"/>
    </source>
</evidence>
<dbReference type="Proteomes" id="UP000298652">
    <property type="component" value="Chromosome 7"/>
</dbReference>
<feature type="region of interest" description="Disordered" evidence="1">
    <location>
        <begin position="1"/>
        <end position="53"/>
    </location>
</feature>
<accession>A0A4U6U0N9</accession>
<dbReference type="AlphaFoldDB" id="A0A4U6U0N9"/>
<evidence type="ECO:0000313" key="3">
    <source>
        <dbReference type="Proteomes" id="UP000298652"/>
    </source>
</evidence>
<feature type="compositionally biased region" description="Gly residues" evidence="1">
    <location>
        <begin position="31"/>
        <end position="41"/>
    </location>
</feature>
<proteinExistence type="predicted"/>
<dbReference type="EMBL" id="CM016558">
    <property type="protein sequence ID" value="TKW03577.1"/>
    <property type="molecule type" value="Genomic_DNA"/>
</dbReference>
<evidence type="ECO:0000256" key="1">
    <source>
        <dbReference type="SAM" id="MobiDB-lite"/>
    </source>
</evidence>
<keyword evidence="3" id="KW-1185">Reference proteome</keyword>
<name>A0A4U6U0N9_SETVI</name>
<reference evidence="2" key="1">
    <citation type="submission" date="2019-03" db="EMBL/GenBank/DDBJ databases">
        <title>WGS assembly of Setaria viridis.</title>
        <authorList>
            <person name="Huang P."/>
            <person name="Jenkins J."/>
            <person name="Grimwood J."/>
            <person name="Barry K."/>
            <person name="Healey A."/>
            <person name="Mamidi S."/>
            <person name="Sreedasyam A."/>
            <person name="Shu S."/>
            <person name="Feldman M."/>
            <person name="Wu J."/>
            <person name="Yu Y."/>
            <person name="Chen C."/>
            <person name="Johnson J."/>
            <person name="Rokhsar D."/>
            <person name="Baxter I."/>
            <person name="Schmutz J."/>
            <person name="Brutnell T."/>
            <person name="Kellogg E."/>
        </authorList>
    </citation>
    <scope>NUCLEOTIDE SEQUENCE [LARGE SCALE GENOMIC DNA]</scope>
</reference>
<gene>
    <name evidence="2" type="ORF">SEVIR_7G050500v2</name>
</gene>
<organism evidence="2 3">
    <name type="scientific">Setaria viridis</name>
    <name type="common">Green bristlegrass</name>
    <name type="synonym">Setaria italica subsp. viridis</name>
    <dbReference type="NCBI Taxonomy" id="4556"/>
    <lineage>
        <taxon>Eukaryota</taxon>
        <taxon>Viridiplantae</taxon>
        <taxon>Streptophyta</taxon>
        <taxon>Embryophyta</taxon>
        <taxon>Tracheophyta</taxon>
        <taxon>Spermatophyta</taxon>
        <taxon>Magnoliopsida</taxon>
        <taxon>Liliopsida</taxon>
        <taxon>Poales</taxon>
        <taxon>Poaceae</taxon>
        <taxon>PACMAD clade</taxon>
        <taxon>Panicoideae</taxon>
        <taxon>Panicodae</taxon>
        <taxon>Paniceae</taxon>
        <taxon>Cenchrinae</taxon>
        <taxon>Setaria</taxon>
    </lineage>
</organism>